<evidence type="ECO:0000256" key="7">
    <source>
        <dbReference type="ARBA" id="ARBA00022842"/>
    </source>
</evidence>
<sequence length="440" mass="48572">MANNEHINIDPSTTKYLIQARLNADGIVEKPDVVGAIFGQTEGLLGEELDLRDLQKGGRIGRIEVDVSSKMGKSEGTILIPSSLDQIETAILASSLETIDRIGPCKAKITVESLEDVRITKRNKIIDRSKELLLQMSKQSKTSGLDLLEAVRQNIKTDELTYFGKERLPAGPNAADSDAIIIVEGRSDVINLLKCGIKNTIAVEGTNIPKSVQEISKEKVVTAFVDGDRGGELILKELLQVADVDFIARAPKGQEVEELTQKQVMKCLRNKMPTEQYVEMYGLNVQTPDQRERESMHRKKDDNHHPKQAEVVEKRGRQDEVQQEEGEGRASVPQTATSKMLSDIQENYKEILNSLTGNSKAVLLDTSGNQLSEVPVRELVNNLREIEAGKVSCVIFDGIITQRILDIASEKKIGTVVASKLGSITKQPDNVGIWVKEELS</sequence>
<evidence type="ECO:0000256" key="5">
    <source>
        <dbReference type="ARBA" id="ARBA00022705"/>
    </source>
</evidence>
<dbReference type="SMART" id="SM00493">
    <property type="entry name" value="TOPRIM"/>
    <property type="match status" value="1"/>
</dbReference>
<dbReference type="GO" id="GO:0006269">
    <property type="term" value="P:DNA replication, synthesis of primer"/>
    <property type="evidence" value="ECO:0007669"/>
    <property type="project" value="UniProtKB-UniRule"/>
</dbReference>
<evidence type="ECO:0000256" key="3">
    <source>
        <dbReference type="ARBA" id="ARBA00022679"/>
    </source>
</evidence>
<evidence type="ECO:0000256" key="1">
    <source>
        <dbReference type="ARBA" id="ARBA00022478"/>
    </source>
</evidence>
<dbReference type="Gene3D" id="3.40.1360.10">
    <property type="match status" value="1"/>
</dbReference>
<evidence type="ECO:0000256" key="9">
    <source>
        <dbReference type="HAMAP-Rule" id="MF_00007"/>
    </source>
</evidence>
<comment type="catalytic activity">
    <reaction evidence="9">
        <text>ssDNA + n NTP = ssDNA/pppN(pN)n-1 hybrid + (n-1) diphosphate.</text>
        <dbReference type="EC" id="2.7.7.101"/>
    </reaction>
</comment>
<keyword evidence="1 9" id="KW-0240">DNA-directed RNA polymerase</keyword>
<dbReference type="NCBIfam" id="NF003108">
    <property type="entry name" value="PRK04031.1-1"/>
    <property type="match status" value="1"/>
</dbReference>
<feature type="compositionally biased region" description="Basic and acidic residues" evidence="10">
    <location>
        <begin position="289"/>
        <end position="320"/>
    </location>
</feature>
<dbReference type="PANTHER" id="PTHR30313">
    <property type="entry name" value="DNA PRIMASE"/>
    <property type="match status" value="1"/>
</dbReference>
<proteinExistence type="inferred from homology"/>
<dbReference type="InterPro" id="IPR006171">
    <property type="entry name" value="TOPRIM_dom"/>
</dbReference>
<organism evidence="12 13">
    <name type="scientific">Candidatus Sysuiplasma superficiale</name>
    <dbReference type="NCBI Taxonomy" id="2823368"/>
    <lineage>
        <taxon>Archaea</taxon>
        <taxon>Methanobacteriati</taxon>
        <taxon>Thermoplasmatota</taxon>
        <taxon>Thermoplasmata</taxon>
        <taxon>Candidatus Sysuiplasmatales</taxon>
        <taxon>Candidatus Sysuiplasmataceae</taxon>
        <taxon>Candidatus Sysuiplasma</taxon>
    </lineage>
</organism>
<evidence type="ECO:0000259" key="11">
    <source>
        <dbReference type="PROSITE" id="PS50880"/>
    </source>
</evidence>
<evidence type="ECO:0000256" key="10">
    <source>
        <dbReference type="SAM" id="MobiDB-lite"/>
    </source>
</evidence>
<comment type="subunit">
    <text evidence="9">Forms a ternary complex with MCM helicase and DNA. Component of the archaeal exosome complex.</text>
</comment>
<reference evidence="12" key="1">
    <citation type="submission" date="2021-04" db="EMBL/GenBank/DDBJ databases">
        <title>Genomic insights into ecological role and evolution of a novel Thermoplasmata order Candidatus Sysuiplasmatales.</title>
        <authorList>
            <person name="Yuan Y."/>
        </authorList>
    </citation>
    <scope>NUCLEOTIDE SEQUENCE</scope>
    <source>
        <strain evidence="12">YP2-bin.285</strain>
    </source>
</reference>
<accession>A0A8J7YQC0</accession>
<keyword evidence="7" id="KW-0460">Magnesium</keyword>
<name>A0A8J7YQC0_9ARCH</name>
<dbReference type="CDD" id="cd01029">
    <property type="entry name" value="TOPRIM_primases"/>
    <property type="match status" value="1"/>
</dbReference>
<dbReference type="PANTHER" id="PTHR30313:SF2">
    <property type="entry name" value="DNA PRIMASE"/>
    <property type="match status" value="1"/>
</dbReference>
<dbReference type="FunFam" id="3.40.1360.10:FF:000010">
    <property type="entry name" value="DNA primase DnaG"/>
    <property type="match status" value="1"/>
</dbReference>
<dbReference type="GO" id="GO:0008143">
    <property type="term" value="F:poly(A) binding"/>
    <property type="evidence" value="ECO:0007669"/>
    <property type="project" value="InterPro"/>
</dbReference>
<evidence type="ECO:0000313" key="12">
    <source>
        <dbReference type="EMBL" id="MBX8631881.1"/>
    </source>
</evidence>
<comment type="similarity">
    <text evidence="9">Belongs to the archaeal DnaG primase family.</text>
</comment>
<keyword evidence="2 9" id="KW-0639">Primosome</keyword>
<evidence type="ECO:0000256" key="8">
    <source>
        <dbReference type="ARBA" id="ARBA00023163"/>
    </source>
</evidence>
<dbReference type="EC" id="2.7.7.101" evidence="9"/>
<feature type="region of interest" description="Disordered" evidence="10">
    <location>
        <begin position="285"/>
        <end position="336"/>
    </location>
</feature>
<dbReference type="Proteomes" id="UP000716004">
    <property type="component" value="Unassembled WGS sequence"/>
</dbReference>
<evidence type="ECO:0000256" key="6">
    <source>
        <dbReference type="ARBA" id="ARBA00022723"/>
    </source>
</evidence>
<keyword evidence="9" id="KW-0271">Exosome</keyword>
<keyword evidence="5 9" id="KW-0235">DNA replication</keyword>
<dbReference type="InterPro" id="IPR034154">
    <property type="entry name" value="TOPRIM_DnaG/twinkle"/>
</dbReference>
<comment type="caution">
    <text evidence="12">The sequence shown here is derived from an EMBL/GenBank/DDBJ whole genome shotgun (WGS) entry which is preliminary data.</text>
</comment>
<dbReference type="InterPro" id="IPR050219">
    <property type="entry name" value="DnaG_primase"/>
</dbReference>
<evidence type="ECO:0000256" key="4">
    <source>
        <dbReference type="ARBA" id="ARBA00022695"/>
    </source>
</evidence>
<keyword evidence="4 9" id="KW-0548">Nucleotidyltransferase</keyword>
<dbReference type="InterPro" id="IPR020607">
    <property type="entry name" value="Primase_DnaG_arc"/>
</dbReference>
<dbReference type="AlphaFoldDB" id="A0A8J7YQC0"/>
<dbReference type="Pfam" id="PF13662">
    <property type="entry name" value="Toprim_4"/>
    <property type="match status" value="1"/>
</dbReference>
<dbReference type="GO" id="GO:0046872">
    <property type="term" value="F:metal ion binding"/>
    <property type="evidence" value="ECO:0007669"/>
    <property type="project" value="UniProtKB-KW"/>
</dbReference>
<dbReference type="GO" id="GO:0000178">
    <property type="term" value="C:exosome (RNase complex)"/>
    <property type="evidence" value="ECO:0007669"/>
    <property type="project" value="UniProtKB-KW"/>
</dbReference>
<keyword evidence="3 9" id="KW-0808">Transferase</keyword>
<dbReference type="GO" id="GO:0000428">
    <property type="term" value="C:DNA-directed RNA polymerase complex"/>
    <property type="evidence" value="ECO:0007669"/>
    <property type="project" value="UniProtKB-KW"/>
</dbReference>
<keyword evidence="8 9" id="KW-0804">Transcription</keyword>
<dbReference type="GO" id="GO:1990077">
    <property type="term" value="C:primosome complex"/>
    <property type="evidence" value="ECO:0007669"/>
    <property type="project" value="UniProtKB-KW"/>
</dbReference>
<keyword evidence="6" id="KW-0479">Metal-binding</keyword>
<dbReference type="SUPFAM" id="SSF56731">
    <property type="entry name" value="DNA primase core"/>
    <property type="match status" value="1"/>
</dbReference>
<dbReference type="PROSITE" id="PS50880">
    <property type="entry name" value="TOPRIM"/>
    <property type="match status" value="1"/>
</dbReference>
<evidence type="ECO:0000256" key="2">
    <source>
        <dbReference type="ARBA" id="ARBA00022515"/>
    </source>
</evidence>
<dbReference type="EMBL" id="JAGVSJ010000010">
    <property type="protein sequence ID" value="MBX8631881.1"/>
    <property type="molecule type" value="Genomic_DNA"/>
</dbReference>
<feature type="domain" description="Toprim" evidence="11">
    <location>
        <begin position="178"/>
        <end position="252"/>
    </location>
</feature>
<protein>
    <recommendedName>
        <fullName evidence="9">DNA primase DnaG</fullName>
        <ecNumber evidence="9">2.7.7.101</ecNumber>
    </recommendedName>
</protein>
<dbReference type="GO" id="GO:0005737">
    <property type="term" value="C:cytoplasm"/>
    <property type="evidence" value="ECO:0007669"/>
    <property type="project" value="TreeGrafter"/>
</dbReference>
<dbReference type="GO" id="GO:0003899">
    <property type="term" value="F:DNA-directed RNA polymerase activity"/>
    <property type="evidence" value="ECO:0007669"/>
    <property type="project" value="UniProtKB-UniRule"/>
</dbReference>
<gene>
    <name evidence="9" type="primary">dnaG</name>
    <name evidence="12" type="ORF">J9259_05110</name>
</gene>
<evidence type="ECO:0000313" key="13">
    <source>
        <dbReference type="Proteomes" id="UP000716004"/>
    </source>
</evidence>
<comment type="function">
    <text evidence="9">RNA polymerase that catalyzes the synthesis of short RNA molecules used as primers for DNA polymerase during DNA replication. Also part of the exosome, which is a complex involved in RNA degradation. Acts as a poly(A)-binding protein that enhances the interaction between heteropolymeric, adenine-rich transcripts and the exosome.</text>
</comment>
<dbReference type="HAMAP" id="MF_00007">
    <property type="entry name" value="DNA_primase_DnaG_arc"/>
    <property type="match status" value="1"/>
</dbReference>